<dbReference type="Proteomes" id="UP000431080">
    <property type="component" value="Unassembled WGS sequence"/>
</dbReference>
<sequence>MGFWDGYLPNPSIDVLGPTLTAVIHALVVELESVSVAELRDATGASDAALRRALERLGRSGTVLAFDGHPIRYLWNRDSFASRGLTLLATSQNVLGNYISGYARALSDDRVTTALTPPRDGALAAVVAIVRHGPDGEATKIAGQIQTELSALLGGVVTQSFWSWETFESQVRAADADVRYLSANNRVLSGRDIGHLVSRALRR</sequence>
<organism evidence="1 2">
    <name type="scientific">Agromyces agglutinans</name>
    <dbReference type="NCBI Taxonomy" id="2662258"/>
    <lineage>
        <taxon>Bacteria</taxon>
        <taxon>Bacillati</taxon>
        <taxon>Actinomycetota</taxon>
        <taxon>Actinomycetes</taxon>
        <taxon>Micrococcales</taxon>
        <taxon>Microbacteriaceae</taxon>
        <taxon>Agromyces</taxon>
    </lineage>
</organism>
<keyword evidence="2" id="KW-1185">Reference proteome</keyword>
<comment type="caution">
    <text evidence="1">The sequence shown here is derived from an EMBL/GenBank/DDBJ whole genome shotgun (WGS) entry which is preliminary data.</text>
</comment>
<accession>A0A6I2F7U1</accession>
<dbReference type="AlphaFoldDB" id="A0A6I2F7U1"/>
<evidence type="ECO:0000313" key="2">
    <source>
        <dbReference type="Proteomes" id="UP000431080"/>
    </source>
</evidence>
<dbReference type="RefSeq" id="WP_153685125.1">
    <property type="nucleotide sequence ID" value="NZ_WJIF01000007.1"/>
</dbReference>
<proteinExistence type="predicted"/>
<gene>
    <name evidence="1" type="ORF">GE115_12485</name>
</gene>
<protein>
    <submittedName>
        <fullName evidence="1">Uncharacterized protein</fullName>
    </submittedName>
</protein>
<evidence type="ECO:0000313" key="1">
    <source>
        <dbReference type="EMBL" id="MRG60679.1"/>
    </source>
</evidence>
<dbReference type="EMBL" id="WJIF01000007">
    <property type="protein sequence ID" value="MRG60679.1"/>
    <property type="molecule type" value="Genomic_DNA"/>
</dbReference>
<name>A0A6I2F7U1_9MICO</name>
<reference evidence="1 2" key="1">
    <citation type="submission" date="2019-10" db="EMBL/GenBank/DDBJ databases">
        <authorList>
            <person name="Nie G."/>
            <person name="Ming H."/>
            <person name="Yi B."/>
        </authorList>
    </citation>
    <scope>NUCLEOTIDE SEQUENCE [LARGE SCALE GENOMIC DNA]</scope>
    <source>
        <strain evidence="1 2">CFH 90414</strain>
    </source>
</reference>